<evidence type="ECO:0000313" key="2">
    <source>
        <dbReference type="Proteomes" id="UP000265703"/>
    </source>
</evidence>
<evidence type="ECO:0008006" key="3">
    <source>
        <dbReference type="Google" id="ProtNLM"/>
    </source>
</evidence>
<organism evidence="1 2">
    <name type="scientific">Glomus cerebriforme</name>
    <dbReference type="NCBI Taxonomy" id="658196"/>
    <lineage>
        <taxon>Eukaryota</taxon>
        <taxon>Fungi</taxon>
        <taxon>Fungi incertae sedis</taxon>
        <taxon>Mucoromycota</taxon>
        <taxon>Glomeromycotina</taxon>
        <taxon>Glomeromycetes</taxon>
        <taxon>Glomerales</taxon>
        <taxon>Glomeraceae</taxon>
        <taxon>Glomus</taxon>
    </lineage>
</organism>
<dbReference type="AlphaFoldDB" id="A0A397T477"/>
<name>A0A397T477_9GLOM</name>
<comment type="caution">
    <text evidence="1">The sequence shown here is derived from an EMBL/GenBank/DDBJ whole genome shotgun (WGS) entry which is preliminary data.</text>
</comment>
<reference evidence="1 2" key="1">
    <citation type="submission" date="2018-06" db="EMBL/GenBank/DDBJ databases">
        <title>Comparative genomics reveals the genomic features of Rhizophagus irregularis, R. cerebriforme, R. diaphanum and Gigaspora rosea, and their symbiotic lifestyle signature.</title>
        <authorList>
            <person name="Morin E."/>
            <person name="San Clemente H."/>
            <person name="Chen E.C.H."/>
            <person name="De La Providencia I."/>
            <person name="Hainaut M."/>
            <person name="Kuo A."/>
            <person name="Kohler A."/>
            <person name="Murat C."/>
            <person name="Tang N."/>
            <person name="Roy S."/>
            <person name="Loubradou J."/>
            <person name="Henrissat B."/>
            <person name="Grigoriev I.V."/>
            <person name="Corradi N."/>
            <person name="Roux C."/>
            <person name="Martin F.M."/>
        </authorList>
    </citation>
    <scope>NUCLEOTIDE SEQUENCE [LARGE SCALE GENOMIC DNA]</scope>
    <source>
        <strain evidence="1 2">DAOM 227022</strain>
    </source>
</reference>
<sequence>MGCKISKNKYSDYEIAPSEQDEKTISSMIDAYELAFKLEEQFYSSIKIPKKKDYDVFEEITFELAKQQKALKSENLFWIIYDQFDDILYHSKSGNTLNYSATWKSADLNKSKDWKVLLKELKNSSHMTQNDLKLVAAELEYDHKKNSIEIFGISQNPKTLNYVLVMDYLFSRN</sequence>
<evidence type="ECO:0000313" key="1">
    <source>
        <dbReference type="EMBL" id="RIA91706.1"/>
    </source>
</evidence>
<keyword evidence="2" id="KW-1185">Reference proteome</keyword>
<dbReference type="EMBL" id="QKYT01000144">
    <property type="protein sequence ID" value="RIA91706.1"/>
    <property type="molecule type" value="Genomic_DNA"/>
</dbReference>
<dbReference type="OrthoDB" id="2344907at2759"/>
<proteinExistence type="predicted"/>
<gene>
    <name evidence="1" type="ORF">C1645_736907</name>
</gene>
<dbReference type="Proteomes" id="UP000265703">
    <property type="component" value="Unassembled WGS sequence"/>
</dbReference>
<protein>
    <recommendedName>
        <fullName evidence="3">Protein kinase domain-containing protein</fullName>
    </recommendedName>
</protein>
<accession>A0A397T477</accession>